<name>A0A430KRH1_9GAMM</name>
<reference evidence="2 3" key="1">
    <citation type="submission" date="2018-11" db="EMBL/GenBank/DDBJ databases">
        <title>The draft genome sequence of Amphritea opalescens ANRC-JH13T.</title>
        <authorList>
            <person name="Fang Z."/>
            <person name="Zhang Y."/>
            <person name="Han X."/>
        </authorList>
    </citation>
    <scope>NUCLEOTIDE SEQUENCE [LARGE SCALE GENOMIC DNA]</scope>
    <source>
        <strain evidence="2 3">ANRC-JH13</strain>
    </source>
</reference>
<dbReference type="AlphaFoldDB" id="A0A430KRH1"/>
<sequence>MYLKQRIKNQIKSLSLIGSVLLSSGCLHNTQPSSSTEPAAPVPMANHPLNGTIVSMVTGQPLSYTEMLKQLKTQRFILLGEKHDNPEHHLRELQLLKGLQNGDNTRLVLEMLDEQQAENIDQLTPDSSEAQIQENLHWNENSWPWQDYGPLISAALADHNQLKAGNLSKPVVMQIYQHGIPDEARLTTVKAIPETVKATIQQQVYDSHCQAIPFDQMGPMTKIQLSRDASMAYSLADNLGDNRQAVLISGSFHSRKDTGVPLHLQQRSLESVSILLIETDAAIVSIDEAIAPYSKMADYIWFTSRSAEKDYCASLRQQSHQQSDD</sequence>
<protein>
    <recommendedName>
        <fullName evidence="1">Haem-binding uptake Tiki superfamily ChaN domain-containing protein</fullName>
    </recommendedName>
</protein>
<dbReference type="Gene3D" id="3.40.50.11550">
    <property type="match status" value="1"/>
</dbReference>
<keyword evidence="3" id="KW-1185">Reference proteome</keyword>
<dbReference type="PIRSF" id="PIRSF020419">
    <property type="entry name" value="Fe_uptake_reg_CjrA_prd"/>
    <property type="match status" value="1"/>
</dbReference>
<dbReference type="InterPro" id="IPR016773">
    <property type="entry name" value="Fe3_uptake_reg_CjrA_prd"/>
</dbReference>
<dbReference type="PROSITE" id="PS51257">
    <property type="entry name" value="PROKAR_LIPOPROTEIN"/>
    <property type="match status" value="1"/>
</dbReference>
<dbReference type="RefSeq" id="WP_126158155.1">
    <property type="nucleotide sequence ID" value="NZ_RQXW01000006.1"/>
</dbReference>
<accession>A0A430KRH1</accession>
<dbReference type="OrthoDB" id="9795827at2"/>
<comment type="caution">
    <text evidence="2">The sequence shown here is derived from an EMBL/GenBank/DDBJ whole genome shotgun (WGS) entry which is preliminary data.</text>
</comment>
<organism evidence="2 3">
    <name type="scientific">Amphritea opalescens</name>
    <dbReference type="NCBI Taxonomy" id="2490544"/>
    <lineage>
        <taxon>Bacteria</taxon>
        <taxon>Pseudomonadati</taxon>
        <taxon>Pseudomonadota</taxon>
        <taxon>Gammaproteobacteria</taxon>
        <taxon>Oceanospirillales</taxon>
        <taxon>Oceanospirillaceae</taxon>
        <taxon>Amphritea</taxon>
    </lineage>
</organism>
<dbReference type="Gene3D" id="1.10.8.760">
    <property type="entry name" value="Haem-binding uptake, Tiki superfamily, ChaN, domain 2"/>
    <property type="match status" value="1"/>
</dbReference>
<dbReference type="InterPro" id="IPR007314">
    <property type="entry name" value="Cofac_haem-bd_dom"/>
</dbReference>
<dbReference type="SUPFAM" id="SSF159501">
    <property type="entry name" value="EreA/ChaN-like"/>
    <property type="match status" value="1"/>
</dbReference>
<dbReference type="Pfam" id="PF04187">
    <property type="entry name" value="Cofac_haem_bdg"/>
    <property type="match status" value="1"/>
</dbReference>
<proteinExistence type="predicted"/>
<evidence type="ECO:0000313" key="2">
    <source>
        <dbReference type="EMBL" id="RTE66082.1"/>
    </source>
</evidence>
<gene>
    <name evidence="2" type="ORF">EH243_08150</name>
</gene>
<evidence type="ECO:0000313" key="3">
    <source>
        <dbReference type="Proteomes" id="UP000283087"/>
    </source>
</evidence>
<feature type="domain" description="Haem-binding uptake Tiki superfamily ChaN" evidence="1">
    <location>
        <begin position="67"/>
        <end position="264"/>
    </location>
</feature>
<dbReference type="CDD" id="cd14727">
    <property type="entry name" value="ChanN-like"/>
    <property type="match status" value="1"/>
</dbReference>
<dbReference type="EMBL" id="RQXW01000006">
    <property type="protein sequence ID" value="RTE66082.1"/>
    <property type="molecule type" value="Genomic_DNA"/>
</dbReference>
<dbReference type="Proteomes" id="UP000283087">
    <property type="component" value="Unassembled WGS sequence"/>
</dbReference>
<evidence type="ECO:0000259" key="1">
    <source>
        <dbReference type="Pfam" id="PF04187"/>
    </source>
</evidence>